<keyword evidence="6 11" id="KW-0472">Membrane</keyword>
<dbReference type="SMART" id="SM00034">
    <property type="entry name" value="CLECT"/>
    <property type="match status" value="1"/>
</dbReference>
<gene>
    <name evidence="13" type="primary">LOC114817926</name>
</gene>
<evidence type="ECO:0000256" key="5">
    <source>
        <dbReference type="ARBA" id="ARBA00022989"/>
    </source>
</evidence>
<dbReference type="Ensembl" id="ENSOANT00000059407.1">
    <property type="protein sequence ID" value="ENSOANP00000041640.1"/>
    <property type="gene ID" value="ENSOANG00000039858.1"/>
</dbReference>
<dbReference type="PANTHER" id="PTHR22800:SF252">
    <property type="entry name" value="NATURAL KILLER CELLS ANTIGEN CD94"/>
    <property type="match status" value="1"/>
</dbReference>
<dbReference type="OMA" id="TESSHFC"/>
<evidence type="ECO:0000256" key="7">
    <source>
        <dbReference type="ARBA" id="ARBA00023180"/>
    </source>
</evidence>
<evidence type="ECO:0000256" key="1">
    <source>
        <dbReference type="ARBA" id="ARBA00004606"/>
    </source>
</evidence>
<evidence type="ECO:0000259" key="12">
    <source>
        <dbReference type="PROSITE" id="PS50041"/>
    </source>
</evidence>
<sequence>MNKLNVAFTEKKMSHSTQKQKRGRMHGTREDSLSAPWKLLAGILGVLSLVLMAAVLTLGILMVKSDVLESSKQVPENSSSLPSTISQSGCYYGSCPEKWIWSRGNCYYISNDIMDWQGSRTDCMKRNSTLLKIESREELNNFLNLLSAMYWTGLSHNVTASSWMWDDGAALSQELLSVVKDFPSGKCVYYGLQDSFVHDDCNYSTFYICKQMAMQFLF</sequence>
<dbReference type="AlphaFoldDB" id="A0A6I8NLM3"/>
<dbReference type="InParanoid" id="A0A6I8NLM3"/>
<dbReference type="InterPro" id="IPR050919">
    <property type="entry name" value="NKG2/CD94_NK_receptors"/>
</dbReference>
<dbReference type="GO" id="GO:0016020">
    <property type="term" value="C:membrane"/>
    <property type="evidence" value="ECO:0007669"/>
    <property type="project" value="UniProtKB-SubCell"/>
</dbReference>
<evidence type="ECO:0000256" key="8">
    <source>
        <dbReference type="ARBA" id="ARBA00041193"/>
    </source>
</evidence>
<feature type="transmembrane region" description="Helical" evidence="11">
    <location>
        <begin position="39"/>
        <end position="63"/>
    </location>
</feature>
<dbReference type="InterPro" id="IPR001304">
    <property type="entry name" value="C-type_lectin-like"/>
</dbReference>
<dbReference type="InterPro" id="IPR016186">
    <property type="entry name" value="C-type_lectin-like/link_sf"/>
</dbReference>
<dbReference type="SUPFAM" id="SSF56436">
    <property type="entry name" value="C-type lectin-like"/>
    <property type="match status" value="1"/>
</dbReference>
<evidence type="ECO:0000256" key="9">
    <source>
        <dbReference type="ARBA" id="ARBA00041489"/>
    </source>
</evidence>
<dbReference type="CDD" id="cd03593">
    <property type="entry name" value="CLECT_NK_receptors_like"/>
    <property type="match status" value="1"/>
</dbReference>
<dbReference type="RefSeq" id="XP_028938427.1">
    <property type="nucleotide sequence ID" value="XM_029082594.2"/>
</dbReference>
<comment type="subcellular location">
    <subcellularLocation>
        <location evidence="1">Membrane</location>
        <topology evidence="1">Single-pass type II membrane protein</topology>
    </subcellularLocation>
</comment>
<evidence type="ECO:0000256" key="2">
    <source>
        <dbReference type="ARBA" id="ARBA00022692"/>
    </source>
</evidence>
<organism evidence="13 14">
    <name type="scientific">Ornithorhynchus anatinus</name>
    <name type="common">Duckbill platypus</name>
    <dbReference type="NCBI Taxonomy" id="9258"/>
    <lineage>
        <taxon>Eukaryota</taxon>
        <taxon>Metazoa</taxon>
        <taxon>Chordata</taxon>
        <taxon>Craniata</taxon>
        <taxon>Vertebrata</taxon>
        <taxon>Euteleostomi</taxon>
        <taxon>Mammalia</taxon>
        <taxon>Monotremata</taxon>
        <taxon>Ornithorhynchidae</taxon>
        <taxon>Ornithorhynchus</taxon>
    </lineage>
</organism>
<evidence type="ECO:0000256" key="4">
    <source>
        <dbReference type="ARBA" id="ARBA00022968"/>
    </source>
</evidence>
<dbReference type="GeneTree" id="ENSGT00940000154558"/>
<dbReference type="InterPro" id="IPR033992">
    <property type="entry name" value="NKR-like_CTLD"/>
</dbReference>
<evidence type="ECO:0000256" key="10">
    <source>
        <dbReference type="SAM" id="MobiDB-lite"/>
    </source>
</evidence>
<keyword evidence="14" id="KW-1185">Reference proteome</keyword>
<name>A0A6I8NLM3_ORNAN</name>
<dbReference type="FunCoup" id="A0A6I8NLM3">
    <property type="interactions" value="157"/>
</dbReference>
<dbReference type="GO" id="GO:0045954">
    <property type="term" value="P:positive regulation of natural killer cell mediated cytotoxicity"/>
    <property type="evidence" value="ECO:0000318"/>
    <property type="project" value="GO_Central"/>
</dbReference>
<evidence type="ECO:0000256" key="3">
    <source>
        <dbReference type="ARBA" id="ARBA00022734"/>
    </source>
</evidence>
<evidence type="ECO:0000313" key="13">
    <source>
        <dbReference type="Ensembl" id="ENSOANP00000041640.1"/>
    </source>
</evidence>
<dbReference type="GO" id="GO:0002223">
    <property type="term" value="P:stimulatory C-type lectin receptor signaling pathway"/>
    <property type="evidence" value="ECO:0000318"/>
    <property type="project" value="GO_Central"/>
</dbReference>
<feature type="region of interest" description="Disordered" evidence="10">
    <location>
        <begin position="1"/>
        <end position="29"/>
    </location>
</feature>
<dbReference type="Bgee" id="ENSOANG00000039858">
    <property type="expression patterns" value="Expressed in ovary"/>
</dbReference>
<dbReference type="OrthoDB" id="8950604at2759"/>
<dbReference type="GO" id="GO:0030246">
    <property type="term" value="F:carbohydrate binding"/>
    <property type="evidence" value="ECO:0007669"/>
    <property type="project" value="UniProtKB-KW"/>
</dbReference>
<evidence type="ECO:0000313" key="14">
    <source>
        <dbReference type="Proteomes" id="UP000002279"/>
    </source>
</evidence>
<feature type="domain" description="C-type lectin" evidence="12">
    <location>
        <begin position="102"/>
        <end position="210"/>
    </location>
</feature>
<keyword evidence="2 11" id="KW-0812">Transmembrane</keyword>
<dbReference type="KEGG" id="oaa:114817926"/>
<dbReference type="Gene3D" id="3.10.100.10">
    <property type="entry name" value="Mannose-Binding Protein A, subunit A"/>
    <property type="match status" value="1"/>
</dbReference>
<dbReference type="PROSITE" id="PS50041">
    <property type="entry name" value="C_TYPE_LECTIN_2"/>
    <property type="match status" value="1"/>
</dbReference>
<dbReference type="Pfam" id="PF00059">
    <property type="entry name" value="Lectin_C"/>
    <property type="match status" value="1"/>
</dbReference>
<reference evidence="13" key="2">
    <citation type="submission" date="2025-08" db="UniProtKB">
        <authorList>
            <consortium name="Ensembl"/>
        </authorList>
    </citation>
    <scope>IDENTIFICATION</scope>
    <source>
        <strain evidence="13">Glennie</strain>
    </source>
</reference>
<keyword evidence="7" id="KW-0325">Glycoprotein</keyword>
<evidence type="ECO:0000256" key="6">
    <source>
        <dbReference type="ARBA" id="ARBA00023136"/>
    </source>
</evidence>
<keyword evidence="3" id="KW-0430">Lectin</keyword>
<dbReference type="GeneID" id="114817926"/>
<reference evidence="13" key="3">
    <citation type="submission" date="2025-09" db="UniProtKB">
        <authorList>
            <consortium name="Ensembl"/>
        </authorList>
    </citation>
    <scope>IDENTIFICATION</scope>
    <source>
        <strain evidence="13">Glennie</strain>
    </source>
</reference>
<keyword evidence="4" id="KW-0735">Signal-anchor</keyword>
<evidence type="ECO:0000256" key="11">
    <source>
        <dbReference type="SAM" id="Phobius"/>
    </source>
</evidence>
<dbReference type="PANTHER" id="PTHR22800">
    <property type="entry name" value="C-TYPE LECTIN PROTEINS"/>
    <property type="match status" value="1"/>
</dbReference>
<reference evidence="13 14" key="1">
    <citation type="journal article" date="2008" name="Nature">
        <title>Genome analysis of the platypus reveals unique signatures of evolution.</title>
        <authorList>
            <person name="Warren W.C."/>
            <person name="Hillier L.W."/>
            <person name="Marshall Graves J.A."/>
            <person name="Birney E."/>
            <person name="Ponting C.P."/>
            <person name="Grutzner F."/>
            <person name="Belov K."/>
            <person name="Miller W."/>
            <person name="Clarke L."/>
            <person name="Chinwalla A.T."/>
            <person name="Yang S.P."/>
            <person name="Heger A."/>
            <person name="Locke D.P."/>
            <person name="Miethke P."/>
            <person name="Waters P.D."/>
            <person name="Veyrunes F."/>
            <person name="Fulton L."/>
            <person name="Fulton B."/>
            <person name="Graves T."/>
            <person name="Wallis J."/>
            <person name="Puente X.S."/>
            <person name="Lopez-Otin C."/>
            <person name="Ordonez G.R."/>
            <person name="Eichler E.E."/>
            <person name="Chen L."/>
            <person name="Cheng Z."/>
            <person name="Deakin J.E."/>
            <person name="Alsop A."/>
            <person name="Thompson K."/>
            <person name="Kirby P."/>
            <person name="Papenfuss A.T."/>
            <person name="Wakefield M.J."/>
            <person name="Olender T."/>
            <person name="Lancet D."/>
            <person name="Huttley G.A."/>
            <person name="Smit A.F."/>
            <person name="Pask A."/>
            <person name="Temple-Smith P."/>
            <person name="Batzer M.A."/>
            <person name="Walker J.A."/>
            <person name="Konkel M.K."/>
            <person name="Harris R.S."/>
            <person name="Whittington C.M."/>
            <person name="Wong E.S."/>
            <person name="Gemmell N.J."/>
            <person name="Buschiazzo E."/>
            <person name="Vargas Jentzsch I.M."/>
            <person name="Merkel A."/>
            <person name="Schmitz J."/>
            <person name="Zemann A."/>
            <person name="Churakov G."/>
            <person name="Kriegs J.O."/>
            <person name="Brosius J."/>
            <person name="Murchison E.P."/>
            <person name="Sachidanandam R."/>
            <person name="Smith C."/>
            <person name="Hannon G.J."/>
            <person name="Tsend-Ayush E."/>
            <person name="McMillan D."/>
            <person name="Attenborough R."/>
            <person name="Rens W."/>
            <person name="Ferguson-Smith M."/>
            <person name="Lefevre C.M."/>
            <person name="Sharp J.A."/>
            <person name="Nicholas K.R."/>
            <person name="Ray D.A."/>
            <person name="Kube M."/>
            <person name="Reinhardt R."/>
            <person name="Pringle T.H."/>
            <person name="Taylor J."/>
            <person name="Jones R.C."/>
            <person name="Nixon B."/>
            <person name="Dacheux J.L."/>
            <person name="Niwa H."/>
            <person name="Sekita Y."/>
            <person name="Huang X."/>
            <person name="Stark A."/>
            <person name="Kheradpour P."/>
            <person name="Kellis M."/>
            <person name="Flicek P."/>
            <person name="Chen Y."/>
            <person name="Webber C."/>
            <person name="Hardison R."/>
            <person name="Nelson J."/>
            <person name="Hallsworth-Pepin K."/>
            <person name="Delehaunty K."/>
            <person name="Markovic C."/>
            <person name="Minx P."/>
            <person name="Feng Y."/>
            <person name="Kremitzki C."/>
            <person name="Mitreva M."/>
            <person name="Glasscock J."/>
            <person name="Wylie T."/>
            <person name="Wohldmann P."/>
            <person name="Thiru P."/>
            <person name="Nhan M.N."/>
            <person name="Pohl C.S."/>
            <person name="Smith S.M."/>
            <person name="Hou S."/>
            <person name="Nefedov M."/>
            <person name="de Jong P.J."/>
            <person name="Renfree M.B."/>
            <person name="Mardis E.R."/>
            <person name="Wilson R.K."/>
        </authorList>
    </citation>
    <scope>NUCLEOTIDE SEQUENCE [LARGE SCALE GENOMIC DNA]</scope>
    <source>
        <strain evidence="13 14">Glennie</strain>
    </source>
</reference>
<dbReference type="InterPro" id="IPR016187">
    <property type="entry name" value="CTDL_fold"/>
</dbReference>
<dbReference type="Proteomes" id="UP000002279">
    <property type="component" value="Chromosome 17"/>
</dbReference>
<keyword evidence="5 11" id="KW-1133">Transmembrane helix</keyword>
<proteinExistence type="predicted"/>
<protein>
    <recommendedName>
        <fullName evidence="8">Natural killer cells antigen CD94</fullName>
    </recommendedName>
    <alternativeName>
        <fullName evidence="9">Killer cell lectin-like receptor subfamily D member 1</fullName>
    </alternativeName>
</protein>
<accession>A0A6I8NLM3</accession>